<evidence type="ECO:0000256" key="6">
    <source>
        <dbReference type="HAMAP-Rule" id="MF_01926"/>
    </source>
</evidence>
<dbReference type="PANTHER" id="PTHR34696:SF1">
    <property type="entry name" value="PHOSPHORIBOSYLFORMYLGLYCINAMIDINE SYNTHASE SUBUNIT PURS"/>
    <property type="match status" value="1"/>
</dbReference>
<dbReference type="EMBL" id="JACHGW010000001">
    <property type="protein sequence ID" value="MBB6048386.1"/>
    <property type="molecule type" value="Genomic_DNA"/>
</dbReference>
<dbReference type="InterPro" id="IPR036604">
    <property type="entry name" value="PurS-like_sf"/>
</dbReference>
<dbReference type="SUPFAM" id="SSF82697">
    <property type="entry name" value="PurS-like"/>
    <property type="match status" value="1"/>
</dbReference>
<comment type="subunit">
    <text evidence="6">Part of the FGAM synthase complex composed of 1 PurL, 1 PurQ and 2 PurS subunits.</text>
</comment>
<dbReference type="RefSeq" id="WP_184191925.1">
    <property type="nucleotide sequence ID" value="NZ_JACHGW010000001.1"/>
</dbReference>
<dbReference type="HAMAP" id="MF_01926">
    <property type="entry name" value="PurS"/>
    <property type="match status" value="1"/>
</dbReference>
<dbReference type="AlphaFoldDB" id="A0A7W9SKM9"/>
<dbReference type="NCBIfam" id="TIGR00302">
    <property type="entry name" value="phosphoribosylformylglycinamidine synthase subunit PurS"/>
    <property type="match status" value="1"/>
</dbReference>
<keyword evidence="4 6" id="KW-0658">Purine biosynthesis</keyword>
<proteinExistence type="inferred from homology"/>
<dbReference type="UniPathway" id="UPA00074">
    <property type="reaction ID" value="UER00128"/>
</dbReference>
<dbReference type="GO" id="GO:0005524">
    <property type="term" value="F:ATP binding"/>
    <property type="evidence" value="ECO:0007669"/>
    <property type="project" value="UniProtKB-UniRule"/>
</dbReference>
<comment type="catalytic activity">
    <reaction evidence="6">
        <text>N(2)-formyl-N(1)-(5-phospho-beta-D-ribosyl)glycinamide + L-glutamine + ATP + H2O = 2-formamido-N(1)-(5-O-phospho-beta-D-ribosyl)acetamidine + L-glutamate + ADP + phosphate + H(+)</text>
        <dbReference type="Rhea" id="RHEA:17129"/>
        <dbReference type="ChEBI" id="CHEBI:15377"/>
        <dbReference type="ChEBI" id="CHEBI:15378"/>
        <dbReference type="ChEBI" id="CHEBI:29985"/>
        <dbReference type="ChEBI" id="CHEBI:30616"/>
        <dbReference type="ChEBI" id="CHEBI:43474"/>
        <dbReference type="ChEBI" id="CHEBI:58359"/>
        <dbReference type="ChEBI" id="CHEBI:147286"/>
        <dbReference type="ChEBI" id="CHEBI:147287"/>
        <dbReference type="ChEBI" id="CHEBI:456216"/>
        <dbReference type="EC" id="6.3.5.3"/>
    </reaction>
</comment>
<keyword evidence="2 6" id="KW-0436">Ligase</keyword>
<dbReference type="InterPro" id="IPR003850">
    <property type="entry name" value="PurS"/>
</dbReference>
<protein>
    <recommendedName>
        <fullName evidence="6">Phosphoribosylformylglycinamidine synthase subunit PurS</fullName>
        <shortName evidence="6">FGAM synthase</shortName>
        <ecNumber evidence="6">6.3.5.3</ecNumber>
    </recommendedName>
    <alternativeName>
        <fullName evidence="6">Formylglycinamide ribonucleotide amidotransferase subunit III</fullName>
        <shortName evidence="6">FGAR amidotransferase III</shortName>
        <shortName evidence="6">FGAR-AT III</shortName>
    </alternativeName>
    <alternativeName>
        <fullName evidence="6">Phosphoribosylformylglycinamidine synthase subunit III</fullName>
    </alternativeName>
</protein>
<dbReference type="Pfam" id="PF02700">
    <property type="entry name" value="PurS"/>
    <property type="match status" value="1"/>
</dbReference>
<evidence type="ECO:0000256" key="2">
    <source>
        <dbReference type="ARBA" id="ARBA00022598"/>
    </source>
</evidence>
<dbReference type="Gene3D" id="3.30.1280.10">
    <property type="entry name" value="Phosphoribosylformylglycinamidine synthase subunit PurS"/>
    <property type="match status" value="1"/>
</dbReference>
<keyword evidence="3 6" id="KW-0547">Nucleotide-binding</keyword>
<dbReference type="Proteomes" id="UP000520814">
    <property type="component" value="Unassembled WGS sequence"/>
</dbReference>
<dbReference type="GO" id="GO:0004642">
    <property type="term" value="F:phosphoribosylformylglycinamidine synthase activity"/>
    <property type="evidence" value="ECO:0007669"/>
    <property type="project" value="UniProtKB-UniRule"/>
</dbReference>
<name>A0A7W9SKM9_ARMRO</name>
<dbReference type="GO" id="GO:0006189">
    <property type="term" value="P:'de novo' IMP biosynthetic process"/>
    <property type="evidence" value="ECO:0007669"/>
    <property type="project" value="UniProtKB-UniRule"/>
</dbReference>
<dbReference type="PANTHER" id="PTHR34696">
    <property type="entry name" value="PHOSPHORIBOSYLFORMYLGLYCINAMIDINE SYNTHASE SUBUNIT PURS"/>
    <property type="match status" value="1"/>
</dbReference>
<gene>
    <name evidence="6" type="primary">purS</name>
    <name evidence="7" type="ORF">HNQ39_000148</name>
</gene>
<evidence type="ECO:0000256" key="5">
    <source>
        <dbReference type="ARBA" id="ARBA00022840"/>
    </source>
</evidence>
<accession>A0A7W9SKM9</accession>
<keyword evidence="8" id="KW-1185">Reference proteome</keyword>
<dbReference type="EC" id="6.3.5.3" evidence="6"/>
<dbReference type="NCBIfam" id="NF004630">
    <property type="entry name" value="PRK05974.1"/>
    <property type="match status" value="1"/>
</dbReference>
<comment type="function">
    <text evidence="6">Part of the phosphoribosylformylglycinamidine synthase complex involved in the purines biosynthetic pathway. Catalyzes the ATP-dependent conversion of formylglycinamide ribonucleotide (FGAR) and glutamine to yield formylglycinamidine ribonucleotide (FGAM) and glutamate. The FGAM synthase complex is composed of three subunits. PurQ produces an ammonia molecule by converting glutamine to glutamate. PurL transfers the ammonia molecule to FGAR to form FGAM in an ATP-dependent manner. PurS interacts with PurQ and PurL and is thought to assist in the transfer of the ammonia molecule from PurQ to PurL.</text>
</comment>
<comment type="similarity">
    <text evidence="6">Belongs to the PurS family.</text>
</comment>
<comment type="subcellular location">
    <subcellularLocation>
        <location evidence="6">Cytoplasm</location>
    </subcellularLocation>
</comment>
<evidence type="ECO:0000256" key="3">
    <source>
        <dbReference type="ARBA" id="ARBA00022741"/>
    </source>
</evidence>
<comment type="pathway">
    <text evidence="6">Purine metabolism; IMP biosynthesis via de novo pathway; 5-amino-1-(5-phospho-D-ribosyl)imidazole from N(2)-formyl-N(1)-(5-phospho-D-ribosyl)glycinamide: step 1/2.</text>
</comment>
<dbReference type="GO" id="GO:0005737">
    <property type="term" value="C:cytoplasm"/>
    <property type="evidence" value="ECO:0007669"/>
    <property type="project" value="UniProtKB-SubCell"/>
</dbReference>
<evidence type="ECO:0000256" key="4">
    <source>
        <dbReference type="ARBA" id="ARBA00022755"/>
    </source>
</evidence>
<reference evidence="7 8" key="1">
    <citation type="submission" date="2020-08" db="EMBL/GenBank/DDBJ databases">
        <title>Genomic Encyclopedia of Type Strains, Phase IV (KMG-IV): sequencing the most valuable type-strain genomes for metagenomic binning, comparative biology and taxonomic classification.</title>
        <authorList>
            <person name="Goeker M."/>
        </authorList>
    </citation>
    <scope>NUCLEOTIDE SEQUENCE [LARGE SCALE GENOMIC DNA]</scope>
    <source>
        <strain evidence="7 8">DSM 23562</strain>
    </source>
</reference>
<organism evidence="7 8">
    <name type="scientific">Armatimonas rosea</name>
    <dbReference type="NCBI Taxonomy" id="685828"/>
    <lineage>
        <taxon>Bacteria</taxon>
        <taxon>Bacillati</taxon>
        <taxon>Armatimonadota</taxon>
        <taxon>Armatimonadia</taxon>
        <taxon>Armatimonadales</taxon>
        <taxon>Armatimonadaceae</taxon>
        <taxon>Armatimonas</taxon>
    </lineage>
</organism>
<comment type="caution">
    <text evidence="7">The sequence shown here is derived from an EMBL/GenBank/DDBJ whole genome shotgun (WGS) entry which is preliminary data.</text>
</comment>
<keyword evidence="5 6" id="KW-0067">ATP-binding</keyword>
<evidence type="ECO:0000313" key="8">
    <source>
        <dbReference type="Proteomes" id="UP000520814"/>
    </source>
</evidence>
<evidence type="ECO:0000256" key="1">
    <source>
        <dbReference type="ARBA" id="ARBA00022490"/>
    </source>
</evidence>
<sequence length="75" mass="8068">MPKVTVTVTLKPALLDAQGRTIQEALHSLGYTDVANVRVGKVIELETANPADVTAMCEKLLANPVMESYKIEVDG</sequence>
<evidence type="ECO:0000313" key="7">
    <source>
        <dbReference type="EMBL" id="MBB6048386.1"/>
    </source>
</evidence>
<keyword evidence="1 6" id="KW-0963">Cytoplasm</keyword>